<dbReference type="PROSITE" id="PS50850">
    <property type="entry name" value="MFS"/>
    <property type="match status" value="1"/>
</dbReference>
<evidence type="ECO:0000256" key="9">
    <source>
        <dbReference type="SAM" id="Phobius"/>
    </source>
</evidence>
<dbReference type="EMBL" id="JAGEPF010000023">
    <property type="protein sequence ID" value="MBO2462648.1"/>
    <property type="molecule type" value="Genomic_DNA"/>
</dbReference>
<evidence type="ECO:0000256" key="5">
    <source>
        <dbReference type="ARBA" id="ARBA00022692"/>
    </source>
</evidence>
<dbReference type="Proteomes" id="UP000680206">
    <property type="component" value="Unassembled WGS sequence"/>
</dbReference>
<feature type="transmembrane region" description="Helical" evidence="9">
    <location>
        <begin position="184"/>
        <end position="206"/>
    </location>
</feature>
<feature type="compositionally biased region" description="Basic and acidic residues" evidence="8">
    <location>
        <begin position="538"/>
        <end position="548"/>
    </location>
</feature>
<organism evidence="11 12">
    <name type="scientific">Actinomadura violacea</name>
    <dbReference type="NCBI Taxonomy" id="2819934"/>
    <lineage>
        <taxon>Bacteria</taxon>
        <taxon>Bacillati</taxon>
        <taxon>Actinomycetota</taxon>
        <taxon>Actinomycetes</taxon>
        <taxon>Streptosporangiales</taxon>
        <taxon>Thermomonosporaceae</taxon>
        <taxon>Actinomadura</taxon>
    </lineage>
</organism>
<proteinExistence type="inferred from homology"/>
<reference evidence="11 12" key="1">
    <citation type="submission" date="2021-03" db="EMBL/GenBank/DDBJ databases">
        <title>Actinomadura violae sp. nov., isolated from lichen in Thailand.</title>
        <authorList>
            <person name="Kanchanasin P."/>
            <person name="Saeng-In P."/>
            <person name="Phongsopitanun W."/>
            <person name="Yuki M."/>
            <person name="Kudo T."/>
            <person name="Ohkuma M."/>
            <person name="Tanasupawat S."/>
        </authorList>
    </citation>
    <scope>NUCLEOTIDE SEQUENCE [LARGE SCALE GENOMIC DNA]</scope>
    <source>
        <strain evidence="11 12">LCR2-06</strain>
    </source>
</reference>
<feature type="compositionally biased region" description="Low complexity" evidence="8">
    <location>
        <begin position="1"/>
        <end position="10"/>
    </location>
</feature>
<evidence type="ECO:0000256" key="7">
    <source>
        <dbReference type="ARBA" id="ARBA00023136"/>
    </source>
</evidence>
<dbReference type="RefSeq" id="WP_208247108.1">
    <property type="nucleotide sequence ID" value="NZ_JAGEPF010000023.1"/>
</dbReference>
<dbReference type="InterPro" id="IPR020846">
    <property type="entry name" value="MFS_dom"/>
</dbReference>
<dbReference type="Pfam" id="PF07690">
    <property type="entry name" value="MFS_1"/>
    <property type="match status" value="1"/>
</dbReference>
<evidence type="ECO:0000256" key="1">
    <source>
        <dbReference type="ARBA" id="ARBA00004651"/>
    </source>
</evidence>
<sequence length="562" mass="58817">MSESTSTKRPTGPPPGSPGSGPGSKRPWIVLCIMCIGFFMSLLDGAIVNIAIPTLIHSLNASYDQVLWVIDAYMLVFSVLLITTGRLGDIVGYRRMYVIGIVTFTVASALCGFAGSPGALLAARVLQGLGSALLFPQVISVILTTFPPRMRGRAFGVFGIIVGFAPILGPVGGGLLLAHLSWRWIFFINVPIGIVTAILALTIVPAARTEQRHKLDPAGVALATLGLAGIVFGLIEGQRYDWGTITGPISIGAVIAVGVVLLIAFVLWQAWQQKRQGEPLMPLVLFNVRNFSVGNVVGFVFQLGMIGIAFVLVLYLQFARGYSALETGLALLPMAVLTAFGSALSGKLSDKFGGKYILMAGLGLLAVGLFLLVALVGPHTSIWTLMPALLVMGAASGATFTPLQQATMDGVDRGLAGAASGVSSTTRQIGGVLGTAVIGALLTSRLSTTLHQEAERRAGRLPEQLRDRFVNDVTQGAGHYAPAAVPGNLDAATGALYKHLTSETFAGGFSSAMNTTLVVAAVTLVLSALGCLLFTRPQKEEKGEETAPRPRGLGEQSEPGRG</sequence>
<comment type="subcellular location">
    <subcellularLocation>
        <location evidence="1">Cell membrane</location>
        <topology evidence="1">Multi-pass membrane protein</topology>
    </subcellularLocation>
</comment>
<feature type="transmembrane region" description="Helical" evidence="9">
    <location>
        <begin position="65"/>
        <end position="84"/>
    </location>
</feature>
<feature type="transmembrane region" description="Helical" evidence="9">
    <location>
        <begin position="292"/>
        <end position="316"/>
    </location>
</feature>
<evidence type="ECO:0000313" key="12">
    <source>
        <dbReference type="Proteomes" id="UP000680206"/>
    </source>
</evidence>
<evidence type="ECO:0000256" key="6">
    <source>
        <dbReference type="ARBA" id="ARBA00022989"/>
    </source>
</evidence>
<dbReference type="Gene3D" id="1.20.1250.20">
    <property type="entry name" value="MFS general substrate transporter like domains"/>
    <property type="match status" value="1"/>
</dbReference>
<evidence type="ECO:0000256" key="2">
    <source>
        <dbReference type="ARBA" id="ARBA00008537"/>
    </source>
</evidence>
<accession>A0ABS3S1P5</accession>
<keyword evidence="3" id="KW-0813">Transport</keyword>
<protein>
    <submittedName>
        <fullName evidence="11">MFS transporter</fullName>
    </submittedName>
</protein>
<evidence type="ECO:0000313" key="11">
    <source>
        <dbReference type="EMBL" id="MBO2462648.1"/>
    </source>
</evidence>
<dbReference type="Gene3D" id="1.20.1720.10">
    <property type="entry name" value="Multidrug resistance protein D"/>
    <property type="match status" value="1"/>
</dbReference>
<keyword evidence="6 9" id="KW-1133">Transmembrane helix</keyword>
<comment type="similarity">
    <text evidence="2">Belongs to the major facilitator superfamily. EmrB family.</text>
</comment>
<keyword evidence="7 9" id="KW-0472">Membrane</keyword>
<name>A0ABS3S1P5_9ACTN</name>
<feature type="region of interest" description="Disordered" evidence="8">
    <location>
        <begin position="538"/>
        <end position="562"/>
    </location>
</feature>
<dbReference type="PANTHER" id="PTHR42718">
    <property type="entry name" value="MAJOR FACILITATOR SUPERFAMILY MULTIDRUG TRANSPORTER MFSC"/>
    <property type="match status" value="1"/>
</dbReference>
<dbReference type="InterPro" id="IPR011701">
    <property type="entry name" value="MFS"/>
</dbReference>
<feature type="transmembrane region" description="Helical" evidence="9">
    <location>
        <begin position="218"/>
        <end position="235"/>
    </location>
</feature>
<evidence type="ECO:0000256" key="4">
    <source>
        <dbReference type="ARBA" id="ARBA00022475"/>
    </source>
</evidence>
<evidence type="ECO:0000256" key="3">
    <source>
        <dbReference type="ARBA" id="ARBA00022448"/>
    </source>
</evidence>
<dbReference type="InterPro" id="IPR004638">
    <property type="entry name" value="EmrB-like"/>
</dbReference>
<dbReference type="InterPro" id="IPR036259">
    <property type="entry name" value="MFS_trans_sf"/>
</dbReference>
<feature type="transmembrane region" description="Helical" evidence="9">
    <location>
        <begin position="96"/>
        <end position="115"/>
    </location>
</feature>
<feature type="domain" description="Major facilitator superfamily (MFS) profile" evidence="10">
    <location>
        <begin position="30"/>
        <end position="539"/>
    </location>
</feature>
<feature type="transmembrane region" description="Helical" evidence="9">
    <location>
        <begin position="356"/>
        <end position="376"/>
    </location>
</feature>
<dbReference type="PANTHER" id="PTHR42718:SF9">
    <property type="entry name" value="MAJOR FACILITATOR SUPERFAMILY MULTIDRUG TRANSPORTER MFSC"/>
    <property type="match status" value="1"/>
</dbReference>
<feature type="transmembrane region" description="Helical" evidence="9">
    <location>
        <begin position="121"/>
        <end position="143"/>
    </location>
</feature>
<feature type="transmembrane region" description="Helical" evidence="9">
    <location>
        <begin position="28"/>
        <end position="53"/>
    </location>
</feature>
<feature type="transmembrane region" description="Helical" evidence="9">
    <location>
        <begin position="247"/>
        <end position="271"/>
    </location>
</feature>
<dbReference type="CDD" id="cd17321">
    <property type="entry name" value="MFS_MMR_MDR_like"/>
    <property type="match status" value="1"/>
</dbReference>
<feature type="transmembrane region" description="Helical" evidence="9">
    <location>
        <begin position="322"/>
        <end position="344"/>
    </location>
</feature>
<dbReference type="NCBIfam" id="TIGR00711">
    <property type="entry name" value="efflux_EmrB"/>
    <property type="match status" value="1"/>
</dbReference>
<gene>
    <name evidence="11" type="ORF">J4709_34275</name>
</gene>
<keyword evidence="5 9" id="KW-0812">Transmembrane</keyword>
<keyword evidence="4" id="KW-1003">Cell membrane</keyword>
<evidence type="ECO:0000259" key="10">
    <source>
        <dbReference type="PROSITE" id="PS50850"/>
    </source>
</evidence>
<feature type="transmembrane region" description="Helical" evidence="9">
    <location>
        <begin position="155"/>
        <end position="178"/>
    </location>
</feature>
<keyword evidence="12" id="KW-1185">Reference proteome</keyword>
<feature type="region of interest" description="Disordered" evidence="8">
    <location>
        <begin position="1"/>
        <end position="22"/>
    </location>
</feature>
<dbReference type="SUPFAM" id="SSF103473">
    <property type="entry name" value="MFS general substrate transporter"/>
    <property type="match status" value="1"/>
</dbReference>
<feature type="transmembrane region" description="Helical" evidence="9">
    <location>
        <begin position="517"/>
        <end position="535"/>
    </location>
</feature>
<comment type="caution">
    <text evidence="11">The sequence shown here is derived from an EMBL/GenBank/DDBJ whole genome shotgun (WGS) entry which is preliminary data.</text>
</comment>
<dbReference type="PRINTS" id="PR01036">
    <property type="entry name" value="TCRTETB"/>
</dbReference>
<evidence type="ECO:0000256" key="8">
    <source>
        <dbReference type="SAM" id="MobiDB-lite"/>
    </source>
</evidence>